<proteinExistence type="predicted"/>
<reference evidence="7" key="1">
    <citation type="submission" date="2022-09" db="EMBL/GenBank/DDBJ databases">
        <title>Complete Genomes of Fervidibacillus albus and Fervidibacillus halotolerans isolated from tidal flat sediments.</title>
        <authorList>
            <person name="Kwon K.K."/>
            <person name="Yang S.-H."/>
            <person name="Park M.J."/>
            <person name="Oh H.-M."/>
        </authorList>
    </citation>
    <scope>NUCLEOTIDE SEQUENCE</scope>
    <source>
        <strain evidence="7">MEBiC13591</strain>
    </source>
</reference>
<keyword evidence="6" id="KW-0812">Transmembrane</keyword>
<dbReference type="InterPro" id="IPR036188">
    <property type="entry name" value="FAD/NAD-bd_sf"/>
</dbReference>
<dbReference type="GO" id="GO:0051539">
    <property type="term" value="F:4 iron, 4 sulfur cluster binding"/>
    <property type="evidence" value="ECO:0007669"/>
    <property type="project" value="UniProtKB-KW"/>
</dbReference>
<dbReference type="Gene3D" id="3.50.50.60">
    <property type="entry name" value="FAD/NAD(P)-binding domain"/>
    <property type="match status" value="1"/>
</dbReference>
<dbReference type="GO" id="GO:0046872">
    <property type="term" value="F:metal ion binding"/>
    <property type="evidence" value="ECO:0007669"/>
    <property type="project" value="UniProtKB-KW"/>
</dbReference>
<keyword evidence="6" id="KW-0472">Membrane</keyword>
<keyword evidence="4" id="KW-0408">Iron</keyword>
<organism evidence="7 8">
    <name type="scientific">Fervidibacillus albus</name>
    <dbReference type="NCBI Taxonomy" id="2980026"/>
    <lineage>
        <taxon>Bacteria</taxon>
        <taxon>Bacillati</taxon>
        <taxon>Bacillota</taxon>
        <taxon>Bacilli</taxon>
        <taxon>Bacillales</taxon>
        <taxon>Bacillaceae</taxon>
        <taxon>Fervidibacillus</taxon>
    </lineage>
</organism>
<dbReference type="GO" id="GO:0016491">
    <property type="term" value="F:oxidoreductase activity"/>
    <property type="evidence" value="ECO:0007669"/>
    <property type="project" value="UniProtKB-KW"/>
</dbReference>
<keyword evidence="8" id="KW-1185">Reference proteome</keyword>
<keyword evidence="1" id="KW-0004">4Fe-4S</keyword>
<keyword evidence="3" id="KW-0560">Oxidoreductase</keyword>
<evidence type="ECO:0000313" key="7">
    <source>
        <dbReference type="EMBL" id="WAA09699.1"/>
    </source>
</evidence>
<evidence type="ECO:0000256" key="2">
    <source>
        <dbReference type="ARBA" id="ARBA00022723"/>
    </source>
</evidence>
<feature type="transmembrane region" description="Helical" evidence="6">
    <location>
        <begin position="7"/>
        <end position="25"/>
    </location>
</feature>
<evidence type="ECO:0000256" key="1">
    <source>
        <dbReference type="ARBA" id="ARBA00022485"/>
    </source>
</evidence>
<dbReference type="PANTHER" id="PTHR43498:SF1">
    <property type="entry name" value="COB--COM HETERODISULFIDE REDUCTASE IRON-SULFUR SUBUNIT A"/>
    <property type="match status" value="1"/>
</dbReference>
<dbReference type="PANTHER" id="PTHR43498">
    <property type="entry name" value="FERREDOXIN:COB-COM HETERODISULFIDE REDUCTASE SUBUNIT A"/>
    <property type="match status" value="1"/>
</dbReference>
<gene>
    <name evidence="7" type="ORF">OE104_14460</name>
</gene>
<dbReference type="RefSeq" id="WP_275417482.1">
    <property type="nucleotide sequence ID" value="NZ_CP106878.1"/>
</dbReference>
<name>A0A9E8LVS6_9BACI</name>
<sequence>MGKRNTFFIIIIIIVLGLSTIYFLLNKRLFQTAPTITEDLTTVQNEQPEPLGQFEEKYDVIVIGGEPEGVAAAVSAARNGAKTLLIEKREELGGLFTYGMLNFLDIPQGADGKSVSRGIFEEWHQMVGSGTSFGIPEAKAAFKLLVDQEENLTLTTETEVVKAHVNNNRVEGVTIRNRYGELEIGGETFIDATQDADFSVMTGAPYFLGGEDIGLKDKKMSVTLIIHLKNVDWEGIKETIKSEKFGYARIKDDAAWGFSKLHTAYKPVEENTRLRGLNLAKVGDEYFINALQIFGVDGLDENSKREAIEKGKRETEHILAYLKEEFPGFENAEIASFPTELYIRETRHIISEHQLPMSDVWTNRDHWDAIAYGAYPVDIQAQTPDDYGYVMANPKQYAIPFRSLIPKQIDGLLVVGRSSGYSSLAAGSARIVPTGMTTGEAAGVAAAIAVENNVTFRQMSQNQELVQLLQKKLEKQNAYQKPTDTTYPYQGEWFDESIQFLIDYGLVYGGYDNDLQVDEKTSFHSFINLLSNGFSRMRASIPEEIFSRFVEKSSGIFAEKDHPVTREDLATFLVIVLFGEEKGDSSLDHWGVLLEERIVNEQIANHISADAHLTKKEMFAITASVLSNFN</sequence>
<evidence type="ECO:0000256" key="6">
    <source>
        <dbReference type="SAM" id="Phobius"/>
    </source>
</evidence>
<evidence type="ECO:0000256" key="3">
    <source>
        <dbReference type="ARBA" id="ARBA00023002"/>
    </source>
</evidence>
<protein>
    <submittedName>
        <fullName evidence="7">FAD-dependent oxidoreductase</fullName>
    </submittedName>
</protein>
<accession>A0A9E8LVS6</accession>
<keyword evidence="5" id="KW-0411">Iron-sulfur</keyword>
<dbReference type="InterPro" id="IPR039650">
    <property type="entry name" value="HdrA-like"/>
</dbReference>
<dbReference type="Pfam" id="PF12831">
    <property type="entry name" value="FAD_oxidored"/>
    <property type="match status" value="1"/>
</dbReference>
<dbReference type="EMBL" id="CP106878">
    <property type="protein sequence ID" value="WAA09699.1"/>
    <property type="molecule type" value="Genomic_DNA"/>
</dbReference>
<dbReference type="Proteomes" id="UP001164718">
    <property type="component" value="Chromosome"/>
</dbReference>
<dbReference type="SUPFAM" id="SSF51905">
    <property type="entry name" value="FAD/NAD(P)-binding domain"/>
    <property type="match status" value="1"/>
</dbReference>
<evidence type="ECO:0000256" key="5">
    <source>
        <dbReference type="ARBA" id="ARBA00023014"/>
    </source>
</evidence>
<keyword evidence="6" id="KW-1133">Transmembrane helix</keyword>
<evidence type="ECO:0000313" key="8">
    <source>
        <dbReference type="Proteomes" id="UP001164718"/>
    </source>
</evidence>
<keyword evidence="2" id="KW-0479">Metal-binding</keyword>
<evidence type="ECO:0000256" key="4">
    <source>
        <dbReference type="ARBA" id="ARBA00023004"/>
    </source>
</evidence>
<dbReference type="KEGG" id="faf:OE104_14460"/>
<dbReference type="AlphaFoldDB" id="A0A9E8LVS6"/>